<dbReference type="EMBL" id="VXIV02000873">
    <property type="protein sequence ID" value="KAF6035473.1"/>
    <property type="molecule type" value="Genomic_DNA"/>
</dbReference>
<feature type="region of interest" description="Disordered" evidence="1">
    <location>
        <begin position="80"/>
        <end position="161"/>
    </location>
</feature>
<feature type="compositionally biased region" description="Basic and acidic residues" evidence="1">
    <location>
        <begin position="80"/>
        <end position="91"/>
    </location>
</feature>
<accession>A0A7J7KB89</accession>
<dbReference type="Proteomes" id="UP000593567">
    <property type="component" value="Unassembled WGS sequence"/>
</dbReference>
<comment type="caution">
    <text evidence="2">The sequence shown here is derived from an EMBL/GenBank/DDBJ whole genome shotgun (WGS) entry which is preliminary data.</text>
</comment>
<feature type="region of interest" description="Disordered" evidence="1">
    <location>
        <begin position="1"/>
        <end position="56"/>
    </location>
</feature>
<evidence type="ECO:0000313" key="3">
    <source>
        <dbReference type="Proteomes" id="UP000593567"/>
    </source>
</evidence>
<organism evidence="2 3">
    <name type="scientific">Bugula neritina</name>
    <name type="common">Brown bryozoan</name>
    <name type="synonym">Sertularia neritina</name>
    <dbReference type="NCBI Taxonomy" id="10212"/>
    <lineage>
        <taxon>Eukaryota</taxon>
        <taxon>Metazoa</taxon>
        <taxon>Spiralia</taxon>
        <taxon>Lophotrochozoa</taxon>
        <taxon>Bryozoa</taxon>
        <taxon>Gymnolaemata</taxon>
        <taxon>Cheilostomatida</taxon>
        <taxon>Flustrina</taxon>
        <taxon>Buguloidea</taxon>
        <taxon>Bugulidae</taxon>
        <taxon>Bugula</taxon>
    </lineage>
</organism>
<evidence type="ECO:0000313" key="2">
    <source>
        <dbReference type="EMBL" id="KAF6035473.1"/>
    </source>
</evidence>
<reference evidence="2" key="1">
    <citation type="submission" date="2020-06" db="EMBL/GenBank/DDBJ databases">
        <title>Draft genome of Bugula neritina, a colonial animal packing powerful symbionts and potential medicines.</title>
        <authorList>
            <person name="Rayko M."/>
        </authorList>
    </citation>
    <scope>NUCLEOTIDE SEQUENCE [LARGE SCALE GENOMIC DNA]</scope>
    <source>
        <strain evidence="2">Kwan_BN1</strain>
    </source>
</reference>
<protein>
    <submittedName>
        <fullName evidence="2">Uncharacterized protein</fullName>
    </submittedName>
</protein>
<keyword evidence="3" id="KW-1185">Reference proteome</keyword>
<dbReference type="AlphaFoldDB" id="A0A7J7KB89"/>
<evidence type="ECO:0000256" key="1">
    <source>
        <dbReference type="SAM" id="MobiDB-lite"/>
    </source>
</evidence>
<gene>
    <name evidence="2" type="ORF">EB796_006224</name>
</gene>
<feature type="compositionally biased region" description="Basic and acidic residues" evidence="1">
    <location>
        <begin position="133"/>
        <end position="144"/>
    </location>
</feature>
<feature type="compositionally biased region" description="Polar residues" evidence="1">
    <location>
        <begin position="115"/>
        <end position="128"/>
    </location>
</feature>
<proteinExistence type="predicted"/>
<sequence length="161" mass="16578">MSNSTTTTTTTTPTPVTTTTTTTTPTPATTTITTTTPTPVTTTTTTTTPTPATTTITTTTTSVTSITTTILSNMANLSKRETDIAESHELAEPLNPQNSASRRVDVSGGPEASESLLNSNNGQVSSPLPDTEDVGKESKAKSPDDGGETTAELRRHSSCSA</sequence>
<name>A0A7J7KB89_BUGNE</name>